<evidence type="ECO:0000313" key="6">
    <source>
        <dbReference type="Proteomes" id="UP000192596"/>
    </source>
</evidence>
<dbReference type="Proteomes" id="UP000192596">
    <property type="component" value="Unassembled WGS sequence"/>
</dbReference>
<proteinExistence type="inferred from homology"/>
<dbReference type="PANTHER" id="PTHR42978:SF5">
    <property type="entry name" value="METALLO-BETA-LACTAMASE DOMAIN-CONTAINING PROTEIN"/>
    <property type="match status" value="1"/>
</dbReference>
<dbReference type="EMBL" id="NAJO01000040">
    <property type="protein sequence ID" value="OQN99408.1"/>
    <property type="molecule type" value="Genomic_DNA"/>
</dbReference>
<evidence type="ECO:0000256" key="2">
    <source>
        <dbReference type="ARBA" id="ARBA00022723"/>
    </source>
</evidence>
<dbReference type="InterPro" id="IPR036866">
    <property type="entry name" value="RibonucZ/Hydroxyglut_hydro"/>
</dbReference>
<dbReference type="STRING" id="1507870.A0A1V8SJU3"/>
<dbReference type="OrthoDB" id="10250730at2759"/>
<name>A0A1V8SJU3_9PEZI</name>
<comment type="similarity">
    <text evidence="1">Belongs to the metallo-beta-lactamase superfamily.</text>
</comment>
<accession>A0A1V8SJU3</accession>
<comment type="caution">
    <text evidence="5">The sequence shown here is derived from an EMBL/GenBank/DDBJ whole genome shotgun (WGS) entry which is preliminary data.</text>
</comment>
<dbReference type="PANTHER" id="PTHR42978">
    <property type="entry name" value="QUORUM-QUENCHING LACTONASE YTNP-RELATED-RELATED"/>
    <property type="match status" value="1"/>
</dbReference>
<organism evidence="5 6">
    <name type="scientific">Cryoendolithus antarcticus</name>
    <dbReference type="NCBI Taxonomy" id="1507870"/>
    <lineage>
        <taxon>Eukaryota</taxon>
        <taxon>Fungi</taxon>
        <taxon>Dikarya</taxon>
        <taxon>Ascomycota</taxon>
        <taxon>Pezizomycotina</taxon>
        <taxon>Dothideomycetes</taxon>
        <taxon>Dothideomycetidae</taxon>
        <taxon>Cladosporiales</taxon>
        <taxon>Cladosporiaceae</taxon>
        <taxon>Cryoendolithus</taxon>
    </lineage>
</organism>
<dbReference type="GO" id="GO:0046872">
    <property type="term" value="F:metal ion binding"/>
    <property type="evidence" value="ECO:0007669"/>
    <property type="project" value="UniProtKB-KW"/>
</dbReference>
<keyword evidence="4" id="KW-0862">Zinc</keyword>
<dbReference type="SUPFAM" id="SSF56281">
    <property type="entry name" value="Metallo-hydrolase/oxidoreductase"/>
    <property type="match status" value="1"/>
</dbReference>
<keyword evidence="3" id="KW-0378">Hydrolase</keyword>
<dbReference type="GO" id="GO:0016787">
    <property type="term" value="F:hydrolase activity"/>
    <property type="evidence" value="ECO:0007669"/>
    <property type="project" value="UniProtKB-KW"/>
</dbReference>
<protein>
    <recommendedName>
        <fullName evidence="7">Metallo-beta-lactamase domain-containing protein</fullName>
    </recommendedName>
</protein>
<dbReference type="InterPro" id="IPR051013">
    <property type="entry name" value="MBL_superfamily_lactonases"/>
</dbReference>
<keyword evidence="2" id="KW-0479">Metal-binding</keyword>
<gene>
    <name evidence="5" type="ORF">B0A48_14385</name>
</gene>
<keyword evidence="6" id="KW-1185">Reference proteome</keyword>
<evidence type="ECO:0000256" key="4">
    <source>
        <dbReference type="ARBA" id="ARBA00022833"/>
    </source>
</evidence>
<evidence type="ECO:0000256" key="3">
    <source>
        <dbReference type="ARBA" id="ARBA00022801"/>
    </source>
</evidence>
<evidence type="ECO:0000256" key="1">
    <source>
        <dbReference type="ARBA" id="ARBA00007749"/>
    </source>
</evidence>
<evidence type="ECO:0008006" key="7">
    <source>
        <dbReference type="Google" id="ProtNLM"/>
    </source>
</evidence>
<dbReference type="CDD" id="cd07730">
    <property type="entry name" value="metallo-hydrolase-like_MBL-fold"/>
    <property type="match status" value="1"/>
</dbReference>
<sequence>MVSAKSPPDLRIPHSTSTVDVSIIDTTAAVIGLPAAYFVEPEIPGLSVVTAPCYGFLIKHRSSTSKSKYDTFVFDLGVRVDWENSPKSLVDMINGSGASIEVVKDVATILRENGQDLNEIGGIMWSHHHFDHTGDPTTFPSSTDLLVGPGFKSAFVPGWPAIPDSGVAESAYEGRDLIEVDFAAQGKGLKIGRYEAIDFYGDGSFYLLDTPGHAVGHICALARTTADPPTFMFLGGDIAHHGGEFRPTEYLPLPDDIKPNPLYPLGSKSAPRCPGEIFEALHPKHTRTEAFMQPKSGESAHVDGAQAKLQIEKMGEFDGYDSIFPVIAHDQSLYDVVDFYPKPANDWKAKGWKTEGTWRFLRDFETGKEEYSPQYEFSFPKKA</sequence>
<evidence type="ECO:0000313" key="5">
    <source>
        <dbReference type="EMBL" id="OQN99408.1"/>
    </source>
</evidence>
<dbReference type="InParanoid" id="A0A1V8SJU3"/>
<dbReference type="AlphaFoldDB" id="A0A1V8SJU3"/>
<dbReference type="Gene3D" id="3.60.15.10">
    <property type="entry name" value="Ribonuclease Z/Hydroxyacylglutathione hydrolase-like"/>
    <property type="match status" value="1"/>
</dbReference>
<reference evidence="6" key="1">
    <citation type="submission" date="2017-03" db="EMBL/GenBank/DDBJ databases">
        <title>Genomes of endolithic fungi from Antarctica.</title>
        <authorList>
            <person name="Coleine C."/>
            <person name="Masonjones S."/>
            <person name="Stajich J.E."/>
        </authorList>
    </citation>
    <scope>NUCLEOTIDE SEQUENCE [LARGE SCALE GENOMIC DNA]</scope>
    <source>
        <strain evidence="6">CCFEE 5527</strain>
    </source>
</reference>